<protein>
    <submittedName>
        <fullName evidence="1">Uncharacterized protein</fullName>
    </submittedName>
</protein>
<evidence type="ECO:0000313" key="1">
    <source>
        <dbReference type="EMBL" id="RHW38599.1"/>
    </source>
</evidence>
<dbReference type="AlphaFoldDB" id="A0A396SQZ3"/>
<dbReference type="RefSeq" id="WP_118875631.1">
    <property type="nucleotide sequence ID" value="NZ_QWEI01000002.1"/>
</dbReference>
<evidence type="ECO:0000313" key="2">
    <source>
        <dbReference type="Proteomes" id="UP000265692"/>
    </source>
</evidence>
<accession>A0A396SQZ3</accession>
<keyword evidence="2" id="KW-1185">Reference proteome</keyword>
<sequence>MENVVDVAIPQWFEYDELVVMKKIVNQQDKTTGILLAGDNLEQLRPYKPVVRIYVLTLVNNRFELTKEMGAISFESKECAEDFAANLAKYSAIDFFVDIHKQQIDLAI</sequence>
<dbReference type="OrthoDB" id="2453306at2"/>
<organism evidence="1 2">
    <name type="scientific">Ureibacillus yapensis</name>
    <dbReference type="NCBI Taxonomy" id="2304605"/>
    <lineage>
        <taxon>Bacteria</taxon>
        <taxon>Bacillati</taxon>
        <taxon>Bacillota</taxon>
        <taxon>Bacilli</taxon>
        <taxon>Bacillales</taxon>
        <taxon>Caryophanaceae</taxon>
        <taxon>Ureibacillus</taxon>
    </lineage>
</organism>
<gene>
    <name evidence="1" type="ORF">D1B33_06900</name>
</gene>
<comment type="caution">
    <text evidence="1">The sequence shown here is derived from an EMBL/GenBank/DDBJ whole genome shotgun (WGS) entry which is preliminary data.</text>
</comment>
<reference evidence="1 2" key="1">
    <citation type="submission" date="2018-08" db="EMBL/GenBank/DDBJ databases">
        <title>Lysinibacillus sp. YLB-03 draft genome sequence.</title>
        <authorList>
            <person name="Yu L."/>
        </authorList>
    </citation>
    <scope>NUCLEOTIDE SEQUENCE [LARGE SCALE GENOMIC DNA]</scope>
    <source>
        <strain evidence="1 2">YLB-03</strain>
    </source>
</reference>
<proteinExistence type="predicted"/>
<dbReference type="EMBL" id="QWEI01000002">
    <property type="protein sequence ID" value="RHW38599.1"/>
    <property type="molecule type" value="Genomic_DNA"/>
</dbReference>
<name>A0A396SQZ3_9BACL</name>
<dbReference type="Proteomes" id="UP000265692">
    <property type="component" value="Unassembled WGS sequence"/>
</dbReference>